<evidence type="ECO:0000313" key="2">
    <source>
        <dbReference type="EMBL" id="MDX6041363.1"/>
    </source>
</evidence>
<gene>
    <name evidence="2" type="ORF">SIK69_14315</name>
    <name evidence="1" type="ORF">SIL20_13395</name>
</gene>
<dbReference type="Proteomes" id="UP001282336">
    <property type="component" value="Unassembled WGS sequence"/>
</dbReference>
<evidence type="ECO:0000313" key="1">
    <source>
        <dbReference type="EMBL" id="MDX6032504.1"/>
    </source>
</evidence>
<accession>A0AAJ2S9G8</accession>
<dbReference type="EMBL" id="JAWXRD010000032">
    <property type="protein sequence ID" value="MDX6041363.1"/>
    <property type="molecule type" value="Genomic_DNA"/>
</dbReference>
<name>A0AAJ2S9G8_9ENTR</name>
<dbReference type="InterPro" id="IPR021242">
    <property type="entry name" value="DUF2799"/>
</dbReference>
<dbReference type="RefSeq" id="WP_319629029.1">
    <property type="nucleotide sequence ID" value="NZ_JAWXRB010000037.1"/>
</dbReference>
<dbReference type="Proteomes" id="UP001275664">
    <property type="component" value="Unassembled WGS sequence"/>
</dbReference>
<proteinExistence type="predicted"/>
<dbReference type="Pfam" id="PF10973">
    <property type="entry name" value="DUF2799"/>
    <property type="match status" value="1"/>
</dbReference>
<keyword evidence="3" id="KW-1185">Reference proteome</keyword>
<comment type="caution">
    <text evidence="1">The sequence shown here is derived from an EMBL/GenBank/DDBJ whole genome shotgun (WGS) entry which is preliminary data.</text>
</comment>
<organism evidence="1 4">
    <name type="scientific">Scandinavium lactucae</name>
    <dbReference type="NCBI Taxonomy" id="3095028"/>
    <lineage>
        <taxon>Bacteria</taxon>
        <taxon>Pseudomonadati</taxon>
        <taxon>Pseudomonadota</taxon>
        <taxon>Gammaproteobacteria</taxon>
        <taxon>Enterobacterales</taxon>
        <taxon>Enterobacteriaceae</taxon>
        <taxon>Scandinavium</taxon>
    </lineage>
</organism>
<reference evidence="1 3" key="1">
    <citation type="submission" date="2023-11" db="EMBL/GenBank/DDBJ databases">
        <title>Scandinavium wanjuensis sp. nov., isolated from lettuce South Korea.</title>
        <authorList>
            <person name="Park J."/>
            <person name="Park S."/>
            <person name="Oh K.K."/>
            <person name="Cho G.S."/>
            <person name="Franz C.M.A.P."/>
        </authorList>
    </citation>
    <scope>NUCLEOTIDE SEQUENCE</scope>
    <source>
        <strain evidence="1">V105_12</strain>
        <strain evidence="2 3">V105_6</strain>
    </source>
</reference>
<evidence type="ECO:0000313" key="4">
    <source>
        <dbReference type="Proteomes" id="UP001282336"/>
    </source>
</evidence>
<protein>
    <submittedName>
        <fullName evidence="1">DUF2799 domain-containing protein</fullName>
    </submittedName>
</protein>
<dbReference type="AlphaFoldDB" id="A0AAJ2S9G8"/>
<dbReference type="EMBL" id="JAWXRC010000027">
    <property type="protein sequence ID" value="MDX6032504.1"/>
    <property type="molecule type" value="Genomic_DNA"/>
</dbReference>
<dbReference type="NCBIfam" id="NF008518">
    <property type="entry name" value="PRK11443.1"/>
    <property type="match status" value="1"/>
</dbReference>
<evidence type="ECO:0000313" key="3">
    <source>
        <dbReference type="Proteomes" id="UP001275664"/>
    </source>
</evidence>
<sequence length="124" mass="13647">MKPVLCALLILLLNGCQINPYTDSPHWTGTDWYGEGLDDGRSGIVARSDERLASDLDDAKVDHNAYMKGYALGLEDICTTHLLFGWGVSGKIYPEGCDTRANATELRQAWQNGMNEGAKSNRLN</sequence>